<keyword evidence="1" id="KW-0175">Coiled coil</keyword>
<accession>A0AAV8ZWC9</accession>
<gene>
    <name evidence="2" type="ORF">NQ314_000547</name>
</gene>
<dbReference type="Proteomes" id="UP001162156">
    <property type="component" value="Unassembled WGS sequence"/>
</dbReference>
<proteinExistence type="predicted"/>
<keyword evidence="3" id="KW-1185">Reference proteome</keyword>
<reference evidence="2" key="1">
    <citation type="journal article" date="2023" name="Insect Mol. Biol.">
        <title>Genome sequencing provides insights into the evolution of gene families encoding plant cell wall-degrading enzymes in longhorned beetles.</title>
        <authorList>
            <person name="Shin N.R."/>
            <person name="Okamura Y."/>
            <person name="Kirsch R."/>
            <person name="Pauchet Y."/>
        </authorList>
    </citation>
    <scope>NUCLEOTIDE SEQUENCE</scope>
    <source>
        <strain evidence="2">RBIC_L_NR</strain>
    </source>
</reference>
<evidence type="ECO:0000313" key="3">
    <source>
        <dbReference type="Proteomes" id="UP001162156"/>
    </source>
</evidence>
<evidence type="ECO:0000313" key="2">
    <source>
        <dbReference type="EMBL" id="KAJ8971734.1"/>
    </source>
</evidence>
<evidence type="ECO:0000256" key="1">
    <source>
        <dbReference type="SAM" id="Coils"/>
    </source>
</evidence>
<dbReference type="AlphaFoldDB" id="A0AAV8ZWC9"/>
<feature type="coiled-coil region" evidence="1">
    <location>
        <begin position="24"/>
        <end position="58"/>
    </location>
</feature>
<comment type="caution">
    <text evidence="2">The sequence shown here is derived from an EMBL/GenBank/DDBJ whole genome shotgun (WGS) entry which is preliminary data.</text>
</comment>
<dbReference type="Gene3D" id="1.20.5.340">
    <property type="match status" value="1"/>
</dbReference>
<organism evidence="2 3">
    <name type="scientific">Rhamnusium bicolor</name>
    <dbReference type="NCBI Taxonomy" id="1586634"/>
    <lineage>
        <taxon>Eukaryota</taxon>
        <taxon>Metazoa</taxon>
        <taxon>Ecdysozoa</taxon>
        <taxon>Arthropoda</taxon>
        <taxon>Hexapoda</taxon>
        <taxon>Insecta</taxon>
        <taxon>Pterygota</taxon>
        <taxon>Neoptera</taxon>
        <taxon>Endopterygota</taxon>
        <taxon>Coleoptera</taxon>
        <taxon>Polyphaga</taxon>
        <taxon>Cucujiformia</taxon>
        <taxon>Chrysomeloidea</taxon>
        <taxon>Cerambycidae</taxon>
        <taxon>Lepturinae</taxon>
        <taxon>Rhagiini</taxon>
        <taxon>Rhamnusium</taxon>
    </lineage>
</organism>
<sequence length="78" mass="8842">MKKNNFTHNKKSHSLREVELLKIIDSLKNALQSKESTIDDLQNNVDTLEGGIQVLNQEIAQQGVDLAKTRQDADLKIR</sequence>
<protein>
    <submittedName>
        <fullName evidence="2">Uncharacterized protein</fullName>
    </submittedName>
</protein>
<name>A0AAV8ZWC9_9CUCU</name>
<dbReference type="EMBL" id="JANEYF010000167">
    <property type="protein sequence ID" value="KAJ8971734.1"/>
    <property type="molecule type" value="Genomic_DNA"/>
</dbReference>